<gene>
    <name evidence="1" type="ORF">SGFS_002830</name>
</gene>
<protein>
    <submittedName>
        <fullName evidence="1">Uncharacterized protein</fullName>
    </submittedName>
</protein>
<sequence length="48" mass="5305">MRRLIEVLQGFVPTQKEAVNAASVSGICAGPNWAFAIWDFFSVYLVMA</sequence>
<reference evidence="1 2" key="1">
    <citation type="journal article" date="2010" name="ChemBioChem">
        <title>Cloning and characterization of the biosynthetic gene cluster of 16-membered macrolide antibiotic FD-891: involvement of a dual functional cytochrome P450 monooxygenase catalyzing epoxidation and hydroxylation.</title>
        <authorList>
            <person name="Kudo F."/>
            <person name="Motegi A."/>
            <person name="Mizoue K."/>
            <person name="Eguchi T."/>
        </authorList>
    </citation>
    <scope>NUCLEOTIDE SEQUENCE [LARGE SCALE GENOMIC DNA]</scope>
    <source>
        <strain evidence="1 2">A-8890</strain>
    </source>
</reference>
<organism evidence="1 2">
    <name type="scientific">Streptomyces graminofaciens</name>
    <dbReference type="NCBI Taxonomy" id="68212"/>
    <lineage>
        <taxon>Bacteria</taxon>
        <taxon>Bacillati</taxon>
        <taxon>Actinomycetota</taxon>
        <taxon>Actinomycetes</taxon>
        <taxon>Kitasatosporales</taxon>
        <taxon>Streptomycetaceae</taxon>
        <taxon>Streptomyces</taxon>
    </lineage>
</organism>
<dbReference type="Proteomes" id="UP001321542">
    <property type="component" value="Chromosome"/>
</dbReference>
<keyword evidence="2" id="KW-1185">Reference proteome</keyword>
<dbReference type="EMBL" id="AP018448">
    <property type="protein sequence ID" value="BBC28992.1"/>
    <property type="molecule type" value="Genomic_DNA"/>
</dbReference>
<reference evidence="1 2" key="2">
    <citation type="journal article" date="2023" name="ChemBioChem">
        <title>Acyltransferase Domain Exchange between Two Independent Type I Polyketide Synthases in the Same Producer Strain of Macrolide Antibiotics.</title>
        <authorList>
            <person name="Kudo F."/>
            <person name="Kishikawa K."/>
            <person name="Tsuboi K."/>
            <person name="Kido T."/>
            <person name="Usui T."/>
            <person name="Hashimoto J."/>
            <person name="Shin-Ya K."/>
            <person name="Miyanaga A."/>
            <person name="Eguchi T."/>
        </authorList>
    </citation>
    <scope>NUCLEOTIDE SEQUENCE [LARGE SCALE GENOMIC DNA]</scope>
    <source>
        <strain evidence="1 2">A-8890</strain>
    </source>
</reference>
<proteinExistence type="predicted"/>
<evidence type="ECO:0000313" key="2">
    <source>
        <dbReference type="Proteomes" id="UP001321542"/>
    </source>
</evidence>
<evidence type="ECO:0000313" key="1">
    <source>
        <dbReference type="EMBL" id="BBC28992.1"/>
    </source>
</evidence>
<name>A0ABN5V6M9_9ACTN</name>
<accession>A0ABN5V6M9</accession>